<reference evidence="2" key="1">
    <citation type="journal article" date="2023" name="G3 (Bethesda)">
        <title>Genome assembly and association tests identify interacting loci associated with vigor, precocity, and sex in interspecific pistachio rootstocks.</title>
        <authorList>
            <person name="Palmer W."/>
            <person name="Jacygrad E."/>
            <person name="Sagayaradj S."/>
            <person name="Cavanaugh K."/>
            <person name="Han R."/>
            <person name="Bertier L."/>
            <person name="Beede B."/>
            <person name="Kafkas S."/>
            <person name="Golino D."/>
            <person name="Preece J."/>
            <person name="Michelmore R."/>
        </authorList>
    </citation>
    <scope>NUCLEOTIDE SEQUENCE [LARGE SCALE GENOMIC DNA]</scope>
</reference>
<name>A0ACC0YUD5_9ROSI</name>
<dbReference type="EMBL" id="CM047739">
    <property type="protein sequence ID" value="KAJ0041911.1"/>
    <property type="molecule type" value="Genomic_DNA"/>
</dbReference>
<dbReference type="Proteomes" id="UP001163603">
    <property type="component" value="Chromosome 4"/>
</dbReference>
<sequence length="187" mass="20991">MCRLMLQQLLQKNSSDPNPSTIDEEIGFPFPPLDEGALLATQTPIKLSQFFDGMDDEGKLSNPKAKDVINIKDAKYQAVNKNLLPSYLIPSWRLSPSTEMKDKVKINKRPLKNPNQWNESTHLDDSMVQMTVLSTERKDLQIKANNNILRMLRSSLSIPTLPISTLSVAGLKDIVQSKRSTVDQTLA</sequence>
<evidence type="ECO:0000313" key="1">
    <source>
        <dbReference type="EMBL" id="KAJ0041911.1"/>
    </source>
</evidence>
<organism evidence="1 2">
    <name type="scientific">Pistacia integerrima</name>
    <dbReference type="NCBI Taxonomy" id="434235"/>
    <lineage>
        <taxon>Eukaryota</taxon>
        <taxon>Viridiplantae</taxon>
        <taxon>Streptophyta</taxon>
        <taxon>Embryophyta</taxon>
        <taxon>Tracheophyta</taxon>
        <taxon>Spermatophyta</taxon>
        <taxon>Magnoliopsida</taxon>
        <taxon>eudicotyledons</taxon>
        <taxon>Gunneridae</taxon>
        <taxon>Pentapetalae</taxon>
        <taxon>rosids</taxon>
        <taxon>malvids</taxon>
        <taxon>Sapindales</taxon>
        <taxon>Anacardiaceae</taxon>
        <taxon>Pistacia</taxon>
    </lineage>
</organism>
<gene>
    <name evidence="1" type="ORF">Pint_18497</name>
</gene>
<comment type="caution">
    <text evidence="1">The sequence shown here is derived from an EMBL/GenBank/DDBJ whole genome shotgun (WGS) entry which is preliminary data.</text>
</comment>
<keyword evidence="2" id="KW-1185">Reference proteome</keyword>
<accession>A0ACC0YUD5</accession>
<proteinExistence type="predicted"/>
<protein>
    <submittedName>
        <fullName evidence="1">Uncharacterized protein</fullName>
    </submittedName>
</protein>
<evidence type="ECO:0000313" key="2">
    <source>
        <dbReference type="Proteomes" id="UP001163603"/>
    </source>
</evidence>